<organism evidence="8 9">
    <name type="scientific">Echria macrotheca</name>
    <dbReference type="NCBI Taxonomy" id="438768"/>
    <lineage>
        <taxon>Eukaryota</taxon>
        <taxon>Fungi</taxon>
        <taxon>Dikarya</taxon>
        <taxon>Ascomycota</taxon>
        <taxon>Pezizomycotina</taxon>
        <taxon>Sordariomycetes</taxon>
        <taxon>Sordariomycetidae</taxon>
        <taxon>Sordariales</taxon>
        <taxon>Schizotheciaceae</taxon>
        <taxon>Echria</taxon>
    </lineage>
</organism>
<evidence type="ECO:0000256" key="4">
    <source>
        <dbReference type="ARBA" id="ARBA00023136"/>
    </source>
</evidence>
<evidence type="ECO:0000256" key="1">
    <source>
        <dbReference type="ARBA" id="ARBA00004651"/>
    </source>
</evidence>
<gene>
    <name evidence="8" type="ORF">QBC47DRAFT_385497</name>
</gene>
<dbReference type="GO" id="GO:0005886">
    <property type="term" value="C:plasma membrane"/>
    <property type="evidence" value="ECO:0007669"/>
    <property type="project" value="UniProtKB-SubCell"/>
</dbReference>
<dbReference type="InterPro" id="IPR002523">
    <property type="entry name" value="MgTranspt_CorA/ZnTranspt_ZntB"/>
</dbReference>
<evidence type="ECO:0000313" key="8">
    <source>
        <dbReference type="EMBL" id="KAK1754053.1"/>
    </source>
</evidence>
<feature type="transmembrane region" description="Helical" evidence="7">
    <location>
        <begin position="650"/>
        <end position="670"/>
    </location>
</feature>
<proteinExistence type="predicted"/>
<reference evidence="8" key="1">
    <citation type="submission" date="2023-06" db="EMBL/GenBank/DDBJ databases">
        <title>Genome-scale phylogeny and comparative genomics of the fungal order Sordariales.</title>
        <authorList>
            <consortium name="Lawrence Berkeley National Laboratory"/>
            <person name="Hensen N."/>
            <person name="Bonometti L."/>
            <person name="Westerberg I."/>
            <person name="Brannstrom I.O."/>
            <person name="Guillou S."/>
            <person name="Cros-Aarteil S."/>
            <person name="Calhoun S."/>
            <person name="Haridas S."/>
            <person name="Kuo A."/>
            <person name="Mondo S."/>
            <person name="Pangilinan J."/>
            <person name="Riley R."/>
            <person name="Labutti K."/>
            <person name="Andreopoulos B."/>
            <person name="Lipzen A."/>
            <person name="Chen C."/>
            <person name="Yanf M."/>
            <person name="Daum C."/>
            <person name="Ng V."/>
            <person name="Clum A."/>
            <person name="Steindorff A."/>
            <person name="Ohm R."/>
            <person name="Martin F."/>
            <person name="Silar P."/>
            <person name="Natvig D."/>
            <person name="Lalanne C."/>
            <person name="Gautier V."/>
            <person name="Ament-Velasquez S.L."/>
            <person name="Kruys A."/>
            <person name="Hutchinson M.I."/>
            <person name="Powell A.J."/>
            <person name="Barry K."/>
            <person name="Miller A.N."/>
            <person name="Grigoriev I.V."/>
            <person name="Debuchy R."/>
            <person name="Gladieux P."/>
            <person name="Thoren M.H."/>
            <person name="Johannesson H."/>
        </authorList>
    </citation>
    <scope>NUCLEOTIDE SEQUENCE</scope>
    <source>
        <strain evidence="8">PSN4</strain>
    </source>
</reference>
<feature type="compositionally biased region" description="Basic and acidic residues" evidence="6">
    <location>
        <begin position="26"/>
        <end position="36"/>
    </location>
</feature>
<dbReference type="SUPFAM" id="SSF144083">
    <property type="entry name" value="Magnesium transport protein CorA, transmembrane region"/>
    <property type="match status" value="1"/>
</dbReference>
<protein>
    <submittedName>
        <fullName evidence="8">Cora-like Mg2+ transporter protein-domain-containing protein</fullName>
    </submittedName>
</protein>
<keyword evidence="5" id="KW-0175">Coiled coil</keyword>
<comment type="subcellular location">
    <subcellularLocation>
        <location evidence="1">Cell membrane</location>
        <topology evidence="1">Multi-pass membrane protein</topology>
    </subcellularLocation>
</comment>
<dbReference type="AlphaFoldDB" id="A0AAJ0BBL3"/>
<dbReference type="GO" id="GO:0050897">
    <property type="term" value="F:cobalt ion binding"/>
    <property type="evidence" value="ECO:0007669"/>
    <property type="project" value="TreeGrafter"/>
</dbReference>
<comment type="caution">
    <text evidence="8">The sequence shown here is derived from an EMBL/GenBank/DDBJ whole genome shotgun (WGS) entry which is preliminary data.</text>
</comment>
<dbReference type="PANTHER" id="PTHR46494">
    <property type="entry name" value="CORA FAMILY METAL ION TRANSPORTER (EUROFUNG)"/>
    <property type="match status" value="1"/>
</dbReference>
<dbReference type="InterPro" id="IPR045863">
    <property type="entry name" value="CorA_TM1_TM2"/>
</dbReference>
<evidence type="ECO:0000256" key="6">
    <source>
        <dbReference type="SAM" id="MobiDB-lite"/>
    </source>
</evidence>
<dbReference type="PANTHER" id="PTHR46494:SF1">
    <property type="entry name" value="CORA FAMILY METAL ION TRANSPORTER (EUROFUNG)"/>
    <property type="match status" value="1"/>
</dbReference>
<dbReference type="Pfam" id="PF01544">
    <property type="entry name" value="CorA"/>
    <property type="match status" value="1"/>
</dbReference>
<keyword evidence="4 7" id="KW-0472">Membrane</keyword>
<sequence length="749" mass="85904">MSRWEGPRQLRFPHLPFQGNFPSKPENARNVENAQRRSLDPIALPTARSDAHRSSFLALPPCPKQPHECSLLTTSSSTSVHHSSYGLFSAPTSRVQTAPATMAAASKFEDSIRAAEFHHAEYIKHMRLMHEAVASQHADTHVSLLTSPVARSEPDDENPASIAPILKRLPTEQFTADEALQHLSSLRRTNEETRFWRWSTLGRLWTTSSPVTTIERLFGPPLDDQEGDGYRNASCVVHEIDQGGQSRRLYGDQVDQTLPNPSREAWSMLSSINEDGSAVGRITMLEEPSPPMILAIHMTMQKHFDMDEVFHNLITAGGDKTVYKTKAFLDSRSFEANPLRRRSFFITLKYYTVVGDGFSPARWQYRASRSSPSHPPSAAVDIVECSSILCLSLSGEPVKRVGLETRNSGRTQGGELYDTNAPWHILNIQCFPDDESSPRPDYAKETFCNGPHAFLFCLSVEYRNAIRRYRLIHKRIKDLIIPPRRLIHDSFLRDHVQFEDPKLTFSRQYFWAYNALTIINATIQGMRDTYSETFNDEFWAGRHETLWPHPDPHSPAGKAYVARLLPLRKKLEDSVQTLQLLHDENEQTREQIHGLREQLYGASAEEKSRKAIEQGKNIKILTSVSMIFLPLTFVTSVFGMTNFEFGDRDWQFIVIMVAVGVPFFLLIFLLQTHKALRKGRRKLYFYVRNIIWILDFVIGMHPSLHGGFWFLRRLPRIPLQVWSSFRKKIWDRFVKRRARSDGENQTEMV</sequence>
<feature type="transmembrane region" description="Helical" evidence="7">
    <location>
        <begin position="618"/>
        <end position="638"/>
    </location>
</feature>
<accession>A0AAJ0BBL3</accession>
<dbReference type="EMBL" id="MU839836">
    <property type="protein sequence ID" value="KAK1754053.1"/>
    <property type="molecule type" value="Genomic_DNA"/>
</dbReference>
<evidence type="ECO:0000256" key="5">
    <source>
        <dbReference type="SAM" id="Coils"/>
    </source>
</evidence>
<feature type="transmembrane region" description="Helical" evidence="7">
    <location>
        <begin position="690"/>
        <end position="711"/>
    </location>
</feature>
<dbReference type="GO" id="GO:0015087">
    <property type="term" value="F:cobalt ion transmembrane transporter activity"/>
    <property type="evidence" value="ECO:0007669"/>
    <property type="project" value="TreeGrafter"/>
</dbReference>
<dbReference type="Gene3D" id="1.20.58.340">
    <property type="entry name" value="Magnesium transport protein CorA, transmembrane region"/>
    <property type="match status" value="1"/>
</dbReference>
<evidence type="ECO:0000256" key="3">
    <source>
        <dbReference type="ARBA" id="ARBA00022989"/>
    </source>
</evidence>
<keyword evidence="2 7" id="KW-0812">Transmembrane</keyword>
<keyword evidence="9" id="KW-1185">Reference proteome</keyword>
<name>A0AAJ0BBL3_9PEZI</name>
<evidence type="ECO:0000313" key="9">
    <source>
        <dbReference type="Proteomes" id="UP001239445"/>
    </source>
</evidence>
<keyword evidence="3 7" id="KW-1133">Transmembrane helix</keyword>
<feature type="region of interest" description="Disordered" evidence="6">
    <location>
        <begin position="1"/>
        <end position="36"/>
    </location>
</feature>
<dbReference type="GO" id="GO:0015095">
    <property type="term" value="F:magnesium ion transmembrane transporter activity"/>
    <property type="evidence" value="ECO:0007669"/>
    <property type="project" value="TreeGrafter"/>
</dbReference>
<dbReference type="Proteomes" id="UP001239445">
    <property type="component" value="Unassembled WGS sequence"/>
</dbReference>
<evidence type="ECO:0000256" key="7">
    <source>
        <dbReference type="SAM" id="Phobius"/>
    </source>
</evidence>
<evidence type="ECO:0000256" key="2">
    <source>
        <dbReference type="ARBA" id="ARBA00022692"/>
    </source>
</evidence>
<feature type="coiled-coil region" evidence="5">
    <location>
        <begin position="571"/>
        <end position="598"/>
    </location>
</feature>
<dbReference type="GO" id="GO:0000287">
    <property type="term" value="F:magnesium ion binding"/>
    <property type="evidence" value="ECO:0007669"/>
    <property type="project" value="TreeGrafter"/>
</dbReference>